<evidence type="ECO:0000256" key="5">
    <source>
        <dbReference type="ARBA" id="ARBA00022448"/>
    </source>
</evidence>
<evidence type="ECO:0000256" key="7">
    <source>
        <dbReference type="ARBA" id="ARBA00022692"/>
    </source>
</evidence>
<dbReference type="Gene3D" id="1.20.1250.20">
    <property type="entry name" value="MFS general substrate transporter like domains"/>
    <property type="match status" value="2"/>
</dbReference>
<dbReference type="FunFam" id="1.20.1250.20:FF:000003">
    <property type="entry name" value="Solute carrier family 17 member 3"/>
    <property type="match status" value="1"/>
</dbReference>
<dbReference type="AlphaFoldDB" id="A0A8J5MQ54"/>
<dbReference type="InterPro" id="IPR036259">
    <property type="entry name" value="MFS_trans_sf"/>
</dbReference>
<keyword evidence="11 26" id="KW-0472">Membrane</keyword>
<dbReference type="GO" id="GO:0046942">
    <property type="term" value="P:carboxylic acid transport"/>
    <property type="evidence" value="ECO:0007669"/>
    <property type="project" value="UniProtKB-ARBA"/>
</dbReference>
<evidence type="ECO:0000256" key="18">
    <source>
        <dbReference type="ARBA" id="ARBA00051403"/>
    </source>
</evidence>
<dbReference type="InterPro" id="IPR050382">
    <property type="entry name" value="MFS_Na/Anion_cotransporter"/>
</dbReference>
<evidence type="ECO:0000256" key="15">
    <source>
        <dbReference type="ARBA" id="ARBA00050101"/>
    </source>
</evidence>
<dbReference type="Proteomes" id="UP000747542">
    <property type="component" value="Unassembled WGS sequence"/>
</dbReference>
<evidence type="ECO:0000256" key="25">
    <source>
        <dbReference type="ARBA" id="ARBA00081925"/>
    </source>
</evidence>
<feature type="transmembrane region" description="Helical" evidence="26">
    <location>
        <begin position="201"/>
        <end position="219"/>
    </location>
</feature>
<evidence type="ECO:0000256" key="19">
    <source>
        <dbReference type="ARBA" id="ARBA00051447"/>
    </source>
</evidence>
<evidence type="ECO:0000313" key="28">
    <source>
        <dbReference type="EMBL" id="KAG7159683.1"/>
    </source>
</evidence>
<evidence type="ECO:0000256" key="23">
    <source>
        <dbReference type="ARBA" id="ARBA00080244"/>
    </source>
</evidence>
<comment type="catalytic activity">
    <reaction evidence="19">
        <text>L-glutamate(out) = L-glutamate(in)</text>
        <dbReference type="Rhea" id="RHEA:66336"/>
        <dbReference type="ChEBI" id="CHEBI:29985"/>
    </reaction>
    <physiologicalReaction direction="left-to-right" evidence="19">
        <dbReference type="Rhea" id="RHEA:66337"/>
    </physiologicalReaction>
</comment>
<keyword evidence="12" id="KW-0325">Glycoprotein</keyword>
<evidence type="ECO:0000256" key="21">
    <source>
        <dbReference type="ARBA" id="ARBA00056891"/>
    </source>
</evidence>
<feature type="transmembrane region" description="Helical" evidence="26">
    <location>
        <begin position="375"/>
        <end position="401"/>
    </location>
</feature>
<evidence type="ECO:0000256" key="22">
    <source>
        <dbReference type="ARBA" id="ARBA00069713"/>
    </source>
</evidence>
<comment type="catalytic activity">
    <reaction evidence="16">
        <text>L-aspartate(out) = L-aspartate(in)</text>
        <dbReference type="Rhea" id="RHEA:66332"/>
        <dbReference type="ChEBI" id="CHEBI:29991"/>
    </reaction>
    <physiologicalReaction direction="left-to-right" evidence="16">
        <dbReference type="Rhea" id="RHEA:66333"/>
    </physiologicalReaction>
</comment>
<dbReference type="Pfam" id="PF07690">
    <property type="entry name" value="MFS_1"/>
    <property type="match status" value="1"/>
</dbReference>
<comment type="catalytic activity">
    <reaction evidence="15">
        <text>2 nitrate(out) + H(+)(out) = 2 nitrate(in) + H(+)(in)</text>
        <dbReference type="Rhea" id="RHEA:71539"/>
        <dbReference type="ChEBI" id="CHEBI:15378"/>
        <dbReference type="ChEBI" id="CHEBI:17632"/>
    </reaction>
    <physiologicalReaction direction="left-to-right" evidence="15">
        <dbReference type="Rhea" id="RHEA:71540"/>
    </physiologicalReaction>
</comment>
<protein>
    <recommendedName>
        <fullName evidence="22">Sialin</fullName>
    </recommendedName>
    <alternativeName>
        <fullName evidence="25">H(+)/nitrate cotransporter</fullName>
    </alternativeName>
    <alternativeName>
        <fullName evidence="23">H(+)/sialic acid cotransporter</fullName>
    </alternativeName>
    <alternativeName>
        <fullName evidence="24">Vesicular excitatory amino acid transporter</fullName>
    </alternativeName>
</protein>
<dbReference type="PROSITE" id="PS50850">
    <property type="entry name" value="MFS"/>
    <property type="match status" value="1"/>
</dbReference>
<comment type="catalytic activity">
    <reaction evidence="18">
        <text>N-acetyl-L-aspartyl-L-glutamate(out) = N-acetyl-L-aspartyl-L-glutamate(in)</text>
        <dbReference type="Rhea" id="RHEA:72599"/>
        <dbReference type="ChEBI" id="CHEBI:76931"/>
    </reaction>
    <physiologicalReaction direction="left-to-right" evidence="18">
        <dbReference type="Rhea" id="RHEA:72600"/>
    </physiologicalReaction>
</comment>
<sequence>MSYEGNKVEASSTSYTNCQQDQSSDMSEGGGGCWWSCWWQERHTVVLLGFLGITIVYITRINLSIAIVAMVGSTNTTSNLSNTCPAPSDNSSDVVMEGEFDWNEQTQGLILGAFFYGYIPSNFFGGRMVEYLGPRLMFGTGVVGPSVLTLLSPLCASVSSSLFVALRVMEGLIQGVTFPSMHYMMSAWIPPKEKAKFSSMIFCGMQVGTVLANAVGGWLCSTNFLGGWPSAFYLPGIIGVIWGIPWFLLARDRPEYHPRISQKELTYILTHRSFVTGRKTVTIPWRSLGNSVPFWTLMVTCFGYSFGFNTLLTELPTYLSNMMHFDMGSSGLMAALPYLVQTVVSVAWGIGAGFLTTHNKVTINILRKVSTGFALYGSGLALLAMTLVGCDSTLALVFMSLGLGAQGAINSGSVISEQDIAPNLAGTLKGITNSLGSVTGILAPLITGAIINNNIPKYSSEKNEGNGLRI</sequence>
<dbReference type="FunFam" id="1.20.1250.20:FF:000067">
    <property type="entry name" value="sialin isoform X2"/>
    <property type="match status" value="1"/>
</dbReference>
<dbReference type="InterPro" id="IPR020846">
    <property type="entry name" value="MFS_dom"/>
</dbReference>
<comment type="function">
    <text evidence="21">Receptor for CM101, a polysaccharide produced by group B Streptococcus with antipathoangiogenic properties.</text>
</comment>
<evidence type="ECO:0000256" key="10">
    <source>
        <dbReference type="ARBA" id="ARBA00023018"/>
    </source>
</evidence>
<keyword evidence="7 26" id="KW-0812">Transmembrane</keyword>
<dbReference type="PANTHER" id="PTHR11662:SF399">
    <property type="entry name" value="FI19708P1-RELATED"/>
    <property type="match status" value="1"/>
</dbReference>
<evidence type="ECO:0000256" key="16">
    <source>
        <dbReference type="ARBA" id="ARBA00050554"/>
    </source>
</evidence>
<evidence type="ECO:0000256" key="11">
    <source>
        <dbReference type="ARBA" id="ARBA00023136"/>
    </source>
</evidence>
<comment type="catalytic activity">
    <reaction evidence="20">
        <text>D-glucuronate(out) + H(+)(out) = D-glucuronate(in) + H(+)(in)</text>
        <dbReference type="Rhea" id="RHEA:72591"/>
        <dbReference type="ChEBI" id="CHEBI:15378"/>
        <dbReference type="ChEBI" id="CHEBI:58720"/>
    </reaction>
    <physiologicalReaction direction="left-to-right" evidence="20">
        <dbReference type="Rhea" id="RHEA:72592"/>
    </physiologicalReaction>
</comment>
<evidence type="ECO:0000256" key="12">
    <source>
        <dbReference type="ARBA" id="ARBA00023180"/>
    </source>
</evidence>
<keyword evidence="6" id="KW-1003">Cell membrane</keyword>
<feature type="transmembrane region" description="Helical" evidence="26">
    <location>
        <begin position="231"/>
        <end position="249"/>
    </location>
</feature>
<accession>A0A8J5MQ54</accession>
<dbReference type="GO" id="GO:0005765">
    <property type="term" value="C:lysosomal membrane"/>
    <property type="evidence" value="ECO:0007669"/>
    <property type="project" value="UniProtKB-SubCell"/>
</dbReference>
<feature type="transmembrane region" description="Helical" evidence="26">
    <location>
        <begin position="106"/>
        <end position="124"/>
    </location>
</feature>
<name>A0A8J5MQ54_HOMAM</name>
<comment type="caution">
    <text evidence="28">The sequence shown here is derived from an EMBL/GenBank/DDBJ whole genome shotgun (WGS) entry which is preliminary data.</text>
</comment>
<evidence type="ECO:0000256" key="3">
    <source>
        <dbReference type="ARBA" id="ARBA00004638"/>
    </source>
</evidence>
<evidence type="ECO:0000256" key="20">
    <source>
        <dbReference type="ARBA" id="ARBA00051612"/>
    </source>
</evidence>
<keyword evidence="8" id="KW-0769">Symport</keyword>
<proteinExistence type="predicted"/>
<dbReference type="InterPro" id="IPR011701">
    <property type="entry name" value="MFS"/>
</dbReference>
<evidence type="ECO:0000256" key="2">
    <source>
        <dbReference type="ARBA" id="ARBA00004554"/>
    </source>
</evidence>
<evidence type="ECO:0000256" key="26">
    <source>
        <dbReference type="SAM" id="Phobius"/>
    </source>
</evidence>
<dbReference type="PANTHER" id="PTHR11662">
    <property type="entry name" value="SOLUTE CARRIER FAMILY 17"/>
    <property type="match status" value="1"/>
</dbReference>
<keyword evidence="14" id="KW-0968">Cytoplasmic vesicle</keyword>
<dbReference type="SUPFAM" id="SSF103473">
    <property type="entry name" value="MFS general substrate transporter"/>
    <property type="match status" value="1"/>
</dbReference>
<evidence type="ECO:0000256" key="4">
    <source>
        <dbReference type="ARBA" id="ARBA00004656"/>
    </source>
</evidence>
<gene>
    <name evidence="28" type="primary">Slc17A5-L8</name>
    <name evidence="28" type="ORF">Hamer_G022277</name>
</gene>
<organism evidence="28 29">
    <name type="scientific">Homarus americanus</name>
    <name type="common">American lobster</name>
    <dbReference type="NCBI Taxonomy" id="6706"/>
    <lineage>
        <taxon>Eukaryota</taxon>
        <taxon>Metazoa</taxon>
        <taxon>Ecdysozoa</taxon>
        <taxon>Arthropoda</taxon>
        <taxon>Crustacea</taxon>
        <taxon>Multicrustacea</taxon>
        <taxon>Malacostraca</taxon>
        <taxon>Eumalacostraca</taxon>
        <taxon>Eucarida</taxon>
        <taxon>Decapoda</taxon>
        <taxon>Pleocyemata</taxon>
        <taxon>Astacidea</taxon>
        <taxon>Nephropoidea</taxon>
        <taxon>Nephropidae</taxon>
        <taxon>Homarus</taxon>
    </lineage>
</organism>
<comment type="subcellular location">
    <subcellularLocation>
        <location evidence="2">Basolateral cell membrane</location>
        <topology evidence="2">Multi-pass membrane protein</topology>
    </subcellularLocation>
    <subcellularLocation>
        <location evidence="3">Cytoplasmic vesicle</location>
        <location evidence="3">Secretory vesicle membrane</location>
        <topology evidence="3">Multi-pass membrane protein</topology>
    </subcellularLocation>
    <subcellularLocation>
        <location evidence="1">Cytoplasmic vesicle</location>
        <location evidence="1">Secretory vesicle</location>
        <location evidence="1">Synaptic vesicle membrane</location>
    </subcellularLocation>
    <subcellularLocation>
        <location evidence="4">Lysosome membrane</location>
    </subcellularLocation>
</comment>
<dbReference type="GO" id="GO:0006820">
    <property type="term" value="P:monoatomic anion transport"/>
    <property type="evidence" value="ECO:0007669"/>
    <property type="project" value="TreeGrafter"/>
</dbReference>
<comment type="catalytic activity">
    <reaction evidence="17">
        <text>N-acetylneuraminate(in) + H(+)(in) = N-acetylneuraminate(out) + H(+)(out)</text>
        <dbReference type="Rhea" id="RHEA:28987"/>
        <dbReference type="ChEBI" id="CHEBI:15378"/>
        <dbReference type="ChEBI" id="CHEBI:35418"/>
    </reaction>
    <physiologicalReaction direction="right-to-left" evidence="17">
        <dbReference type="Rhea" id="RHEA:28989"/>
    </physiologicalReaction>
</comment>
<evidence type="ECO:0000256" key="9">
    <source>
        <dbReference type="ARBA" id="ARBA00022989"/>
    </source>
</evidence>
<keyword evidence="29" id="KW-1185">Reference proteome</keyword>
<dbReference type="EMBL" id="JAHLQT010032867">
    <property type="protein sequence ID" value="KAG7159683.1"/>
    <property type="molecule type" value="Genomic_DNA"/>
</dbReference>
<evidence type="ECO:0000259" key="27">
    <source>
        <dbReference type="PROSITE" id="PS50850"/>
    </source>
</evidence>
<reference evidence="28" key="1">
    <citation type="journal article" date="2021" name="Sci. Adv.">
        <title>The American lobster genome reveals insights on longevity, neural, and immune adaptations.</title>
        <authorList>
            <person name="Polinski J.M."/>
            <person name="Zimin A.V."/>
            <person name="Clark K.F."/>
            <person name="Kohn A.B."/>
            <person name="Sadowski N."/>
            <person name="Timp W."/>
            <person name="Ptitsyn A."/>
            <person name="Khanna P."/>
            <person name="Romanova D.Y."/>
            <person name="Williams P."/>
            <person name="Greenwood S.J."/>
            <person name="Moroz L.L."/>
            <person name="Walt D.R."/>
            <person name="Bodnar A.G."/>
        </authorList>
    </citation>
    <scope>NUCLEOTIDE SEQUENCE</scope>
    <source>
        <strain evidence="28">GMGI-L3</strain>
    </source>
</reference>
<keyword evidence="9 26" id="KW-1133">Transmembrane helix</keyword>
<feature type="transmembrane region" description="Helical" evidence="26">
    <location>
        <begin position="136"/>
        <end position="166"/>
    </location>
</feature>
<keyword evidence="13" id="KW-0458">Lysosome</keyword>
<feature type="domain" description="Major facilitator superfamily (MFS) profile" evidence="27">
    <location>
        <begin position="45"/>
        <end position="470"/>
    </location>
</feature>
<evidence type="ECO:0000313" key="29">
    <source>
        <dbReference type="Proteomes" id="UP000747542"/>
    </source>
</evidence>
<feature type="transmembrane region" description="Helical" evidence="26">
    <location>
        <begin position="45"/>
        <end position="71"/>
    </location>
</feature>
<feature type="transmembrane region" description="Helical" evidence="26">
    <location>
        <begin position="332"/>
        <end position="355"/>
    </location>
</feature>
<keyword evidence="10" id="KW-0770">Synapse</keyword>
<keyword evidence="5" id="KW-0813">Transport</keyword>
<evidence type="ECO:0000256" key="6">
    <source>
        <dbReference type="ARBA" id="ARBA00022475"/>
    </source>
</evidence>
<evidence type="ECO:0000256" key="17">
    <source>
        <dbReference type="ARBA" id="ARBA00050625"/>
    </source>
</evidence>
<evidence type="ECO:0000256" key="1">
    <source>
        <dbReference type="ARBA" id="ARBA00004432"/>
    </source>
</evidence>
<feature type="transmembrane region" description="Helical" evidence="26">
    <location>
        <begin position="292"/>
        <end position="312"/>
    </location>
</feature>
<dbReference type="GO" id="GO:0030672">
    <property type="term" value="C:synaptic vesicle membrane"/>
    <property type="evidence" value="ECO:0007669"/>
    <property type="project" value="UniProtKB-SubCell"/>
</dbReference>
<dbReference type="GO" id="GO:0016323">
    <property type="term" value="C:basolateral plasma membrane"/>
    <property type="evidence" value="ECO:0007669"/>
    <property type="project" value="UniProtKB-SubCell"/>
</dbReference>
<dbReference type="GO" id="GO:0015293">
    <property type="term" value="F:symporter activity"/>
    <property type="evidence" value="ECO:0007669"/>
    <property type="project" value="UniProtKB-KW"/>
</dbReference>
<evidence type="ECO:0000256" key="8">
    <source>
        <dbReference type="ARBA" id="ARBA00022847"/>
    </source>
</evidence>
<evidence type="ECO:0000256" key="24">
    <source>
        <dbReference type="ARBA" id="ARBA00081195"/>
    </source>
</evidence>
<evidence type="ECO:0000256" key="13">
    <source>
        <dbReference type="ARBA" id="ARBA00023228"/>
    </source>
</evidence>
<evidence type="ECO:0000256" key="14">
    <source>
        <dbReference type="ARBA" id="ARBA00023329"/>
    </source>
</evidence>
<feature type="transmembrane region" description="Helical" evidence="26">
    <location>
        <begin position="172"/>
        <end position="189"/>
    </location>
</feature>